<dbReference type="GO" id="GO:0008270">
    <property type="term" value="F:zinc ion binding"/>
    <property type="evidence" value="ECO:0007669"/>
    <property type="project" value="InterPro"/>
</dbReference>
<dbReference type="InterPro" id="IPR011032">
    <property type="entry name" value="GroES-like_sf"/>
</dbReference>
<dbReference type="GO" id="GO:0018455">
    <property type="term" value="F:alcohol dehydrogenase [NAD(P)+] activity"/>
    <property type="evidence" value="ECO:0007669"/>
    <property type="project" value="UniProtKB-ARBA"/>
</dbReference>
<dbReference type="Gene3D" id="3.90.180.10">
    <property type="entry name" value="Medium-chain alcohol dehydrogenases, catalytic domain"/>
    <property type="match status" value="1"/>
</dbReference>
<reference evidence="10 11" key="1">
    <citation type="submission" date="2017-06" db="EMBL/GenBank/DDBJ databases">
        <title>Comparative genomic analysis of Ambrosia Fusariam Clade fungi.</title>
        <authorList>
            <person name="Stajich J.E."/>
            <person name="Carrillo J."/>
            <person name="Kijimoto T."/>
            <person name="Eskalen A."/>
            <person name="O'Donnell K."/>
            <person name="Kasson M."/>
        </authorList>
    </citation>
    <scope>NUCLEOTIDE SEQUENCE [LARGE SCALE GENOMIC DNA]</scope>
    <source>
        <strain evidence="10">UCR3666</strain>
    </source>
</reference>
<sequence>MNAHPRGNSPPKSTKATMRAQQYDPADQKLHLNEVEIPKPNESEILVKVIGASLCHSDCLTFDPDLVMNKEVKVPTTIGHEATGIITEVGKQVRQFEKGDAVGFLASSGCFECDACTTWSSVGCPQGLKAQGFTCDGYFQEYVVVDARSAVKLPASLDVASSAPLCCAGVTAYNAINQCQLMPGKWLAVIGAGGVGQMGIQYAKAMGLNVIAVDIDGGRLDAAKMAGADYTFNPELCPTYADDIKIVTEHGVDAAVSFAPSEEAYDDMPDMIRLGGLLMVVGAVDGPLTIEPLDIIFKRYVIKTACNGTVRTLEECISFSAEHSIKPFVEFIGLEDLPQAIEMMEAGKLQKRVCVKF</sequence>
<dbReference type="AlphaFoldDB" id="A0A3M2QY87"/>
<protein>
    <recommendedName>
        <fullName evidence="9">Enoyl reductase (ER) domain-containing protein</fullName>
    </recommendedName>
</protein>
<evidence type="ECO:0000256" key="2">
    <source>
        <dbReference type="ARBA" id="ARBA00008072"/>
    </source>
</evidence>
<keyword evidence="5" id="KW-0560">Oxidoreductase</keyword>
<evidence type="ECO:0000256" key="8">
    <source>
        <dbReference type="SAM" id="MobiDB-lite"/>
    </source>
</evidence>
<evidence type="ECO:0000256" key="3">
    <source>
        <dbReference type="ARBA" id="ARBA00022723"/>
    </source>
</evidence>
<feature type="region of interest" description="Disordered" evidence="8">
    <location>
        <begin position="1"/>
        <end position="21"/>
    </location>
</feature>
<dbReference type="OrthoDB" id="1879366at2759"/>
<dbReference type="Pfam" id="PF00107">
    <property type="entry name" value="ADH_zinc_N"/>
    <property type="match status" value="1"/>
</dbReference>
<name>A0A3M2QY87_9HYPO</name>
<evidence type="ECO:0000256" key="7">
    <source>
        <dbReference type="RuleBase" id="RU361277"/>
    </source>
</evidence>
<dbReference type="SUPFAM" id="SSF51735">
    <property type="entry name" value="NAD(P)-binding Rossmann-fold domains"/>
    <property type="match status" value="1"/>
</dbReference>
<dbReference type="InterPro" id="IPR020843">
    <property type="entry name" value="ER"/>
</dbReference>
<evidence type="ECO:0000256" key="1">
    <source>
        <dbReference type="ARBA" id="ARBA00001947"/>
    </source>
</evidence>
<dbReference type="FunFam" id="3.40.50.720:FF:000039">
    <property type="entry name" value="Alcohol dehydrogenase AdhP"/>
    <property type="match status" value="1"/>
</dbReference>
<comment type="similarity">
    <text evidence="2 7">Belongs to the zinc-containing alcohol dehydrogenase family.</text>
</comment>
<evidence type="ECO:0000256" key="5">
    <source>
        <dbReference type="ARBA" id="ARBA00023002"/>
    </source>
</evidence>
<proteinExistence type="inferred from homology"/>
<keyword evidence="3 7" id="KW-0479">Metal-binding</keyword>
<evidence type="ECO:0000256" key="4">
    <source>
        <dbReference type="ARBA" id="ARBA00022833"/>
    </source>
</evidence>
<dbReference type="InterPro" id="IPR013154">
    <property type="entry name" value="ADH-like_N"/>
</dbReference>
<evidence type="ECO:0000313" key="11">
    <source>
        <dbReference type="Proteomes" id="UP000277212"/>
    </source>
</evidence>
<keyword evidence="4 7" id="KW-0862">Zinc</keyword>
<dbReference type="EMBL" id="NKUJ01000815">
    <property type="protein sequence ID" value="RMI97918.1"/>
    <property type="molecule type" value="Genomic_DNA"/>
</dbReference>
<dbReference type="InterPro" id="IPR013149">
    <property type="entry name" value="ADH-like_C"/>
</dbReference>
<organism evidence="10 11">
    <name type="scientific">Fusarium kuroshium</name>
    <dbReference type="NCBI Taxonomy" id="2010991"/>
    <lineage>
        <taxon>Eukaryota</taxon>
        <taxon>Fungi</taxon>
        <taxon>Dikarya</taxon>
        <taxon>Ascomycota</taxon>
        <taxon>Pezizomycotina</taxon>
        <taxon>Sordariomycetes</taxon>
        <taxon>Hypocreomycetidae</taxon>
        <taxon>Hypocreales</taxon>
        <taxon>Nectriaceae</taxon>
        <taxon>Fusarium</taxon>
        <taxon>Fusarium solani species complex</taxon>
    </lineage>
</organism>
<comment type="cofactor">
    <cofactor evidence="1 7">
        <name>Zn(2+)</name>
        <dbReference type="ChEBI" id="CHEBI:29105"/>
    </cofactor>
</comment>
<dbReference type="InterPro" id="IPR002328">
    <property type="entry name" value="ADH_Zn_CS"/>
</dbReference>
<dbReference type="Gene3D" id="3.40.50.720">
    <property type="entry name" value="NAD(P)-binding Rossmann-like Domain"/>
    <property type="match status" value="1"/>
</dbReference>
<dbReference type="InterPro" id="IPR036291">
    <property type="entry name" value="NAD(P)-bd_dom_sf"/>
</dbReference>
<dbReference type="Pfam" id="PF08240">
    <property type="entry name" value="ADH_N"/>
    <property type="match status" value="1"/>
</dbReference>
<accession>A0A3M2QY87</accession>
<dbReference type="PANTHER" id="PTHR42940:SF8">
    <property type="entry name" value="VACUOLAR PROTEIN SORTING-ASSOCIATED PROTEIN 11"/>
    <property type="match status" value="1"/>
</dbReference>
<gene>
    <name evidence="10" type="ORF">CDV36_016192</name>
</gene>
<feature type="domain" description="Enoyl reductase (ER)" evidence="9">
    <location>
        <begin position="26"/>
        <end position="355"/>
    </location>
</feature>
<evidence type="ECO:0000313" key="10">
    <source>
        <dbReference type="EMBL" id="RMI97918.1"/>
    </source>
</evidence>
<dbReference type="SMART" id="SM00829">
    <property type="entry name" value="PKS_ER"/>
    <property type="match status" value="1"/>
</dbReference>
<dbReference type="SUPFAM" id="SSF50129">
    <property type="entry name" value="GroES-like"/>
    <property type="match status" value="1"/>
</dbReference>
<evidence type="ECO:0000259" key="9">
    <source>
        <dbReference type="SMART" id="SM00829"/>
    </source>
</evidence>
<feature type="compositionally biased region" description="Polar residues" evidence="8">
    <location>
        <begin position="10"/>
        <end position="20"/>
    </location>
</feature>
<dbReference type="PROSITE" id="PS00059">
    <property type="entry name" value="ADH_ZINC"/>
    <property type="match status" value="1"/>
</dbReference>
<evidence type="ECO:0000256" key="6">
    <source>
        <dbReference type="ARBA" id="ARBA00023027"/>
    </source>
</evidence>
<dbReference type="PANTHER" id="PTHR42940">
    <property type="entry name" value="ALCOHOL DEHYDROGENASE 1-RELATED"/>
    <property type="match status" value="1"/>
</dbReference>
<keyword evidence="6" id="KW-0520">NAD</keyword>
<comment type="caution">
    <text evidence="10">The sequence shown here is derived from an EMBL/GenBank/DDBJ whole genome shotgun (WGS) entry which is preliminary data.</text>
</comment>
<dbReference type="STRING" id="2010991.A0A3M2QY87"/>
<dbReference type="Proteomes" id="UP000277212">
    <property type="component" value="Unassembled WGS sequence"/>
</dbReference>
<keyword evidence="11" id="KW-1185">Reference proteome</keyword>